<comment type="catalytic activity">
    <reaction evidence="2 11">
        <text>glutathione + H2O = L-cysteinylglycine + L-glutamate</text>
        <dbReference type="Rhea" id="RHEA:28807"/>
        <dbReference type="ChEBI" id="CHEBI:15377"/>
        <dbReference type="ChEBI" id="CHEBI:29985"/>
        <dbReference type="ChEBI" id="CHEBI:57925"/>
        <dbReference type="ChEBI" id="CHEBI:61694"/>
        <dbReference type="EC" id="3.4.19.13"/>
    </reaction>
</comment>
<dbReference type="PRINTS" id="PR01210">
    <property type="entry name" value="GGTRANSPTASE"/>
</dbReference>
<keyword evidence="14" id="KW-1185">Reference proteome</keyword>
<keyword evidence="11" id="KW-0317">Glutathione biosynthesis</keyword>
<dbReference type="GO" id="GO:0006751">
    <property type="term" value="P:glutathione catabolic process"/>
    <property type="evidence" value="ECO:0007669"/>
    <property type="project" value="UniProtKB-UniRule"/>
</dbReference>
<comment type="PTM">
    <text evidence="11">Cleaved by autocatalysis into a large and a small subunit.</text>
</comment>
<dbReference type="PANTHER" id="PTHR43199">
    <property type="entry name" value="GLUTATHIONE HYDROLASE"/>
    <property type="match status" value="1"/>
</dbReference>
<comment type="caution">
    <text evidence="13">The sequence shown here is derived from an EMBL/GenBank/DDBJ whole genome shotgun (WGS) entry which is preliminary data.</text>
</comment>
<evidence type="ECO:0000256" key="11">
    <source>
        <dbReference type="RuleBase" id="RU368036"/>
    </source>
</evidence>
<keyword evidence="7 11" id="KW-0012">Acyltransferase</keyword>
<dbReference type="EC" id="2.3.2.2" evidence="11"/>
<dbReference type="GO" id="GO:0036374">
    <property type="term" value="F:glutathione hydrolase activity"/>
    <property type="evidence" value="ECO:0007669"/>
    <property type="project" value="UniProtKB-UniRule"/>
</dbReference>
<feature type="binding site" evidence="10">
    <location>
        <position position="98"/>
    </location>
    <ligand>
        <name>L-glutamate</name>
        <dbReference type="ChEBI" id="CHEBI:29985"/>
    </ligand>
</feature>
<keyword evidence="5 11" id="KW-0378">Hydrolase</keyword>
<evidence type="ECO:0000256" key="5">
    <source>
        <dbReference type="ARBA" id="ARBA00022801"/>
    </source>
</evidence>
<dbReference type="UniPathway" id="UPA00204"/>
<reference evidence="13 14" key="1">
    <citation type="submission" date="2020-08" db="EMBL/GenBank/DDBJ databases">
        <title>Genomic Encyclopedia of Type Strains, Phase III (KMG-III): the genomes of soil and plant-associated and newly described type strains.</title>
        <authorList>
            <person name="Whitman W."/>
        </authorList>
    </citation>
    <scope>NUCLEOTIDE SEQUENCE [LARGE SCALE GENOMIC DNA]</scope>
    <source>
        <strain evidence="13 14">CECT 8960</strain>
    </source>
</reference>
<evidence type="ECO:0000256" key="12">
    <source>
        <dbReference type="SAM" id="MobiDB-lite"/>
    </source>
</evidence>
<dbReference type="InterPro" id="IPR043138">
    <property type="entry name" value="GGT_lsub"/>
</dbReference>
<dbReference type="EC" id="3.4.19.13" evidence="11"/>
<evidence type="ECO:0000256" key="7">
    <source>
        <dbReference type="ARBA" id="ARBA00023315"/>
    </source>
</evidence>
<keyword evidence="4 11" id="KW-0808">Transferase</keyword>
<dbReference type="Gene3D" id="3.60.20.40">
    <property type="match status" value="1"/>
</dbReference>
<accession>A0A7W7QF40</accession>
<dbReference type="GO" id="GO:0006750">
    <property type="term" value="P:glutathione biosynthetic process"/>
    <property type="evidence" value="ECO:0007669"/>
    <property type="project" value="UniProtKB-KW"/>
</dbReference>
<name>A0A7W7QF40_9PSEU</name>
<proteinExistence type="inferred from homology"/>
<evidence type="ECO:0000256" key="10">
    <source>
        <dbReference type="PIRSR" id="PIRSR600101-2"/>
    </source>
</evidence>
<feature type="region of interest" description="Disordered" evidence="12">
    <location>
        <begin position="443"/>
        <end position="465"/>
    </location>
</feature>
<dbReference type="AlphaFoldDB" id="A0A7W7QF40"/>
<dbReference type="PANTHER" id="PTHR43199:SF1">
    <property type="entry name" value="GLUTATHIONE HYDROLASE PROENZYME"/>
    <property type="match status" value="1"/>
</dbReference>
<dbReference type="NCBIfam" id="TIGR00066">
    <property type="entry name" value="g_glut_trans"/>
    <property type="match status" value="1"/>
</dbReference>
<comment type="catalytic activity">
    <reaction evidence="1 11">
        <text>an S-substituted glutathione + H2O = an S-substituted L-cysteinylglycine + L-glutamate</text>
        <dbReference type="Rhea" id="RHEA:59468"/>
        <dbReference type="ChEBI" id="CHEBI:15377"/>
        <dbReference type="ChEBI" id="CHEBI:29985"/>
        <dbReference type="ChEBI" id="CHEBI:90779"/>
        <dbReference type="ChEBI" id="CHEBI:143103"/>
        <dbReference type="EC" id="3.4.19.13"/>
    </reaction>
</comment>
<keyword evidence="6 11" id="KW-0865">Zymogen</keyword>
<comment type="subunit">
    <text evidence="11">This enzyme consists of two polypeptide chains, which are synthesized in precursor form from a single polypeptide.</text>
</comment>
<comment type="similarity">
    <text evidence="3 11">Belongs to the gamma-glutamyltransferase family.</text>
</comment>
<evidence type="ECO:0000256" key="9">
    <source>
        <dbReference type="PIRSR" id="PIRSR600101-1"/>
    </source>
</evidence>
<evidence type="ECO:0000313" key="13">
    <source>
        <dbReference type="EMBL" id="MBB4912293.1"/>
    </source>
</evidence>
<dbReference type="GO" id="GO:0103068">
    <property type="term" value="F:leukotriene C4 gamma-glutamyl transferase activity"/>
    <property type="evidence" value="ECO:0007669"/>
    <property type="project" value="UniProtKB-EC"/>
</dbReference>
<sequence>MGLLLAAALTTGIAPAGAERAGEQPLAVGRGGAVVSDTLESTEAGIEVLRRGGTATDAAVAVAATLGVTDPFVAGLGGGGFFVHYNARTREVSTIDGRETNPMAGDETMFIDPETGAPYPFGTAVTSGLSVGVPGMLATWERALQRWGTRDLGELLRPAIRVAEDGFPLDAAVRGQIASNADRLAQFTSSAELFLPGGAVPEVGTLMRNPDLADTYREIAAHGTDAFYSGPVGRDMVAAVRTPPLAPDATIDPPAGLMTEADVEAYRAIDRAPTHVRYHGYDVYGMAPPSSGGITVGEALNILERFDLSDMDRAQALHHYLEASRLAFADRNRYIGDADHVDVPQRQLLSDRFARQRACEIDPAAAGVSPVAPGDPFGGAACRQAGVATPSKPEGTHTNHFVVSDRWGNVVSYTNTIEQLGGSGIVVPGRGFLLNNELTDFNFAPTQGDAPDPNLPAPGKRPRSSMSPTIVLHHGKPFLAVGSPGGSTIITTVLQILVNRLDFGMSLQEAIAAPRATQRNTPTTLAEAGFIDSPTGTRLAALGHSFDRSTGIGIAAGLEFGPRGLVTAVGEPTRRGGTSAAVLLPTRR</sequence>
<evidence type="ECO:0000256" key="1">
    <source>
        <dbReference type="ARBA" id="ARBA00001049"/>
    </source>
</evidence>
<dbReference type="InterPro" id="IPR029055">
    <property type="entry name" value="Ntn_hydrolases_N"/>
</dbReference>
<dbReference type="EMBL" id="JACHJQ010000012">
    <property type="protein sequence ID" value="MBB4912293.1"/>
    <property type="molecule type" value="Genomic_DNA"/>
</dbReference>
<feature type="binding site" evidence="10">
    <location>
        <position position="486"/>
    </location>
    <ligand>
        <name>L-glutamate</name>
        <dbReference type="ChEBI" id="CHEBI:29985"/>
    </ligand>
</feature>
<dbReference type="InterPro" id="IPR043137">
    <property type="entry name" value="GGT_ssub_C"/>
</dbReference>
<evidence type="ECO:0000256" key="4">
    <source>
        <dbReference type="ARBA" id="ARBA00022679"/>
    </source>
</evidence>
<protein>
    <recommendedName>
        <fullName evidence="11">Glutathione hydrolase proenzyme</fullName>
        <ecNumber evidence="11">2.3.2.2</ecNumber>
        <ecNumber evidence="11">3.4.19.13</ecNumber>
    </recommendedName>
    <component>
        <recommendedName>
            <fullName evidence="11">Glutathione hydrolase large chain</fullName>
        </recommendedName>
    </component>
    <component>
        <recommendedName>
            <fullName evidence="11">Glutathione hydrolase small chain</fullName>
        </recommendedName>
    </component>
</protein>
<evidence type="ECO:0000256" key="2">
    <source>
        <dbReference type="ARBA" id="ARBA00001089"/>
    </source>
</evidence>
<dbReference type="Gene3D" id="1.10.246.130">
    <property type="match status" value="1"/>
</dbReference>
<evidence type="ECO:0000256" key="3">
    <source>
        <dbReference type="ARBA" id="ARBA00009381"/>
    </source>
</evidence>
<dbReference type="InterPro" id="IPR000101">
    <property type="entry name" value="GGT_peptidase"/>
</dbReference>
<feature type="binding site" evidence="10">
    <location>
        <position position="440"/>
    </location>
    <ligand>
        <name>L-glutamate</name>
        <dbReference type="ChEBI" id="CHEBI:29985"/>
    </ligand>
</feature>
<gene>
    <name evidence="13" type="ORF">FHR82_008564</name>
</gene>
<evidence type="ECO:0000256" key="6">
    <source>
        <dbReference type="ARBA" id="ARBA00023145"/>
    </source>
</evidence>
<dbReference type="Pfam" id="PF01019">
    <property type="entry name" value="G_glu_transpept"/>
    <property type="match status" value="1"/>
</dbReference>
<comment type="pathway">
    <text evidence="11">Sulfur metabolism; glutathione metabolism.</text>
</comment>
<evidence type="ECO:0000256" key="8">
    <source>
        <dbReference type="ARBA" id="ARBA00047417"/>
    </source>
</evidence>
<organism evidence="13 14">
    <name type="scientific">Actinophytocola algeriensis</name>
    <dbReference type="NCBI Taxonomy" id="1768010"/>
    <lineage>
        <taxon>Bacteria</taxon>
        <taxon>Bacillati</taxon>
        <taxon>Actinomycetota</taxon>
        <taxon>Actinomycetes</taxon>
        <taxon>Pseudonocardiales</taxon>
        <taxon>Pseudonocardiaceae</taxon>
    </lineage>
</organism>
<dbReference type="InterPro" id="IPR051792">
    <property type="entry name" value="GGT_bact"/>
</dbReference>
<dbReference type="SUPFAM" id="SSF56235">
    <property type="entry name" value="N-terminal nucleophile aminohydrolases (Ntn hydrolases)"/>
    <property type="match status" value="1"/>
</dbReference>
<evidence type="ECO:0000313" key="14">
    <source>
        <dbReference type="Proteomes" id="UP000520767"/>
    </source>
</evidence>
<comment type="catalytic activity">
    <reaction evidence="8 11">
        <text>an N-terminal (5-L-glutamyl)-[peptide] + an alpha-amino acid = 5-L-glutamyl amino acid + an N-terminal L-alpha-aminoacyl-[peptide]</text>
        <dbReference type="Rhea" id="RHEA:23904"/>
        <dbReference type="Rhea" id="RHEA-COMP:9780"/>
        <dbReference type="Rhea" id="RHEA-COMP:9795"/>
        <dbReference type="ChEBI" id="CHEBI:77644"/>
        <dbReference type="ChEBI" id="CHEBI:78597"/>
        <dbReference type="ChEBI" id="CHEBI:78599"/>
        <dbReference type="ChEBI" id="CHEBI:78608"/>
        <dbReference type="EC" id="2.3.2.2"/>
    </reaction>
</comment>
<dbReference type="Proteomes" id="UP000520767">
    <property type="component" value="Unassembled WGS sequence"/>
</dbReference>
<feature type="active site" description="Nucleophile" evidence="9">
    <location>
        <position position="398"/>
    </location>
</feature>
<feature type="binding site" evidence="10">
    <location>
        <begin position="464"/>
        <end position="465"/>
    </location>
    <ligand>
        <name>L-glutamate</name>
        <dbReference type="ChEBI" id="CHEBI:29985"/>
    </ligand>
</feature>